<reference evidence="2" key="1">
    <citation type="submission" date="2019-10" db="EMBL/GenBank/DDBJ databases">
        <title>Lacipirellula parvula gen. nov., sp. nov., representing a lineage of planctomycetes widespread in freshwater anoxic habitats, and description of the family Lacipirellulaceae.</title>
        <authorList>
            <person name="Dedysh S.N."/>
            <person name="Kulichevskaya I.S."/>
            <person name="Beletsky A.V."/>
            <person name="Rakitin A.L."/>
            <person name="Mardanov A.V."/>
            <person name="Ivanova A.A."/>
            <person name="Saltykova V.X."/>
            <person name="Rijpstra W.I.C."/>
            <person name="Sinninghe Damste J.S."/>
            <person name="Ravin N.V."/>
        </authorList>
    </citation>
    <scope>NUCLEOTIDE SEQUENCE [LARGE SCALE GENOMIC DNA]</scope>
    <source>
        <strain evidence="2">PX69</strain>
    </source>
</reference>
<dbReference type="AlphaFoldDB" id="A0A5K7X3H3"/>
<dbReference type="EMBL" id="AP021861">
    <property type="protein sequence ID" value="BBO31060.1"/>
    <property type="molecule type" value="Genomic_DNA"/>
</dbReference>
<protein>
    <submittedName>
        <fullName evidence="1">Uncharacterized protein</fullName>
    </submittedName>
</protein>
<dbReference type="KEGG" id="lpav:PLANPX_0672"/>
<evidence type="ECO:0000313" key="2">
    <source>
        <dbReference type="Proteomes" id="UP000326837"/>
    </source>
</evidence>
<sequence length="238" mass="27099">MSQRAIARRLGVNRETVNRIATGSRFDVHAHKKAVAALTSKEIEPIRCHGCGDRINVIPCLRCKLRRMRRQKSLAQRFADGSPNGSIALGVDLLPPHRERYLAVLARKLRRGEHPESNLCLTANHLTRRNRIMPTAGYVKYLKWFVCHRERLNPLLKLPANLSSAPRRQDKWNLLKNAGDLVLSVVEVHPVREVAQVCATSELRQEVEQAGIKWDRLIDLLPALVDLVDIVQDKRLED</sequence>
<keyword evidence="2" id="KW-1185">Reference proteome</keyword>
<dbReference type="Proteomes" id="UP000326837">
    <property type="component" value="Chromosome"/>
</dbReference>
<organism evidence="1 2">
    <name type="scientific">Lacipirellula parvula</name>
    <dbReference type="NCBI Taxonomy" id="2650471"/>
    <lineage>
        <taxon>Bacteria</taxon>
        <taxon>Pseudomonadati</taxon>
        <taxon>Planctomycetota</taxon>
        <taxon>Planctomycetia</taxon>
        <taxon>Pirellulales</taxon>
        <taxon>Lacipirellulaceae</taxon>
        <taxon>Lacipirellula</taxon>
    </lineage>
</organism>
<name>A0A5K7X3H3_9BACT</name>
<proteinExistence type="predicted"/>
<gene>
    <name evidence="1" type="ORF">PLANPX_0672</name>
</gene>
<accession>A0A5K7X3H3</accession>
<evidence type="ECO:0000313" key="1">
    <source>
        <dbReference type="EMBL" id="BBO31060.1"/>
    </source>
</evidence>